<reference evidence="2" key="1">
    <citation type="submission" date="2020-02" db="EMBL/GenBank/DDBJ databases">
        <authorList>
            <person name="Meier V. D."/>
        </authorList>
    </citation>
    <scope>NUCLEOTIDE SEQUENCE</scope>
    <source>
        <strain evidence="2">AVDCRST_MAG49</strain>
    </source>
</reference>
<proteinExistence type="predicted"/>
<accession>A0A6J4VDC2</accession>
<feature type="non-terminal residue" evidence="2">
    <location>
        <position position="65"/>
    </location>
</feature>
<dbReference type="AlphaFoldDB" id="A0A6J4VDC2"/>
<organism evidence="2">
    <name type="scientific">uncultured Thermomicrobiales bacterium</name>
    <dbReference type="NCBI Taxonomy" id="1645740"/>
    <lineage>
        <taxon>Bacteria</taxon>
        <taxon>Pseudomonadati</taxon>
        <taxon>Thermomicrobiota</taxon>
        <taxon>Thermomicrobia</taxon>
        <taxon>Thermomicrobiales</taxon>
        <taxon>environmental samples</taxon>
    </lineage>
</organism>
<evidence type="ECO:0000256" key="1">
    <source>
        <dbReference type="SAM" id="MobiDB-lite"/>
    </source>
</evidence>
<dbReference type="EMBL" id="CADCWG010000303">
    <property type="protein sequence ID" value="CAA9576067.1"/>
    <property type="molecule type" value="Genomic_DNA"/>
</dbReference>
<gene>
    <name evidence="2" type="ORF">AVDCRST_MAG49-4242</name>
</gene>
<evidence type="ECO:0000313" key="2">
    <source>
        <dbReference type="EMBL" id="CAA9576067.1"/>
    </source>
</evidence>
<feature type="region of interest" description="Disordered" evidence="1">
    <location>
        <begin position="1"/>
        <end position="65"/>
    </location>
</feature>
<feature type="compositionally biased region" description="Low complexity" evidence="1">
    <location>
        <begin position="56"/>
        <end position="65"/>
    </location>
</feature>
<sequence length="65" mass="7158">WTTRSSWDGERRGIGRARGAIWSVPDGRSREPPSRHRQPGGPHGREPGSAPRRRPPGAVRPRADG</sequence>
<feature type="non-terminal residue" evidence="2">
    <location>
        <position position="1"/>
    </location>
</feature>
<name>A0A6J4VDC2_9BACT</name>
<protein>
    <submittedName>
        <fullName evidence="2">Uncharacterized protein</fullName>
    </submittedName>
</protein>